<dbReference type="SUPFAM" id="SSF52540">
    <property type="entry name" value="P-loop containing nucleoside triphosphate hydrolases"/>
    <property type="match status" value="1"/>
</dbReference>
<dbReference type="PROSITE" id="PS51219">
    <property type="entry name" value="DPCK"/>
    <property type="match status" value="1"/>
</dbReference>
<comment type="pathway">
    <text evidence="8">Cofactor biosynthesis; coenzyme A biosynthesis; CoA from (R)-pantothenate: step 5/5.</text>
</comment>
<gene>
    <name evidence="8" type="primary">coaE</name>
    <name evidence="10" type="ORF">CUN48_04875</name>
</gene>
<evidence type="ECO:0000256" key="1">
    <source>
        <dbReference type="ARBA" id="ARBA00009018"/>
    </source>
</evidence>
<keyword evidence="5 8" id="KW-0418">Kinase</keyword>
<evidence type="ECO:0000313" key="11">
    <source>
        <dbReference type="Proteomes" id="UP000230790"/>
    </source>
</evidence>
<comment type="catalytic activity">
    <reaction evidence="8">
        <text>3'-dephospho-CoA + ATP = ADP + CoA + H(+)</text>
        <dbReference type="Rhea" id="RHEA:18245"/>
        <dbReference type="ChEBI" id="CHEBI:15378"/>
        <dbReference type="ChEBI" id="CHEBI:30616"/>
        <dbReference type="ChEBI" id="CHEBI:57287"/>
        <dbReference type="ChEBI" id="CHEBI:57328"/>
        <dbReference type="ChEBI" id="CHEBI:456216"/>
        <dbReference type="EC" id="2.7.1.24"/>
    </reaction>
</comment>
<comment type="caution">
    <text evidence="10">The sequence shown here is derived from an EMBL/GenBank/DDBJ whole genome shotgun (WGS) entry which is preliminary data.</text>
</comment>
<dbReference type="Gene3D" id="3.40.50.300">
    <property type="entry name" value="P-loop containing nucleotide triphosphate hydrolases"/>
    <property type="match status" value="1"/>
</dbReference>
<proteinExistence type="inferred from homology"/>
<reference evidence="10 11" key="1">
    <citation type="submission" date="2017-11" db="EMBL/GenBank/DDBJ databases">
        <title>Evolution of Phototrophy in the Chloroflexi Phylum Driven by Horizontal Gene Transfer.</title>
        <authorList>
            <person name="Ward L.M."/>
            <person name="Hemp J."/>
            <person name="Shih P.M."/>
            <person name="Mcglynn S.E."/>
            <person name="Fischer W."/>
        </authorList>
    </citation>
    <scope>NUCLEOTIDE SEQUENCE [LARGE SCALE GENOMIC DNA]</scope>
    <source>
        <strain evidence="10">JP3_7</strain>
    </source>
</reference>
<dbReference type="NCBIfam" id="TIGR00152">
    <property type="entry name" value="dephospho-CoA kinase"/>
    <property type="match status" value="1"/>
</dbReference>
<evidence type="ECO:0000256" key="4">
    <source>
        <dbReference type="ARBA" id="ARBA00022741"/>
    </source>
</evidence>
<dbReference type="Pfam" id="PF01121">
    <property type="entry name" value="CoaE"/>
    <property type="match status" value="1"/>
</dbReference>
<dbReference type="GO" id="GO:0005737">
    <property type="term" value="C:cytoplasm"/>
    <property type="evidence" value="ECO:0007669"/>
    <property type="project" value="UniProtKB-SubCell"/>
</dbReference>
<dbReference type="Proteomes" id="UP000230790">
    <property type="component" value="Unassembled WGS sequence"/>
</dbReference>
<evidence type="ECO:0000256" key="8">
    <source>
        <dbReference type="HAMAP-Rule" id="MF_00376"/>
    </source>
</evidence>
<sequence length="197" mass="21763">MPRLLIGLTGNIATGKSTVARMLRELGAVVIDADQVAREVVRPGQPTLDQIVRTFGSDVLLPNGALDRSKMARLVFGDADRLKQLEAIIHPAVREAMWRAIRAQPDDAVVVIEVIKLFESGWARECDQVWVTHCPPEMQVARLVSDRGLSLTEARMRVEAQNPQADKLARADVVIDTSGSLEDTRQQVETAWMAARC</sequence>
<protein>
    <recommendedName>
        <fullName evidence="8 9">Dephospho-CoA kinase</fullName>
        <ecNumber evidence="8 9">2.7.1.24</ecNumber>
    </recommendedName>
    <alternativeName>
        <fullName evidence="8">Dephosphocoenzyme A kinase</fullName>
    </alternativeName>
</protein>
<keyword evidence="3 8" id="KW-0808">Transferase</keyword>
<feature type="binding site" evidence="8">
    <location>
        <begin position="13"/>
        <end position="18"/>
    </location>
    <ligand>
        <name>ATP</name>
        <dbReference type="ChEBI" id="CHEBI:30616"/>
    </ligand>
</feature>
<accession>A0A2M8QEC9</accession>
<dbReference type="HAMAP" id="MF_00376">
    <property type="entry name" value="Dephospho_CoA_kinase"/>
    <property type="match status" value="1"/>
</dbReference>
<keyword evidence="4 8" id="KW-0547">Nucleotide-binding</keyword>
<dbReference type="FunFam" id="3.40.50.300:FF:000991">
    <property type="entry name" value="Dephospho-CoA kinase"/>
    <property type="match status" value="1"/>
</dbReference>
<dbReference type="GO" id="GO:0005524">
    <property type="term" value="F:ATP binding"/>
    <property type="evidence" value="ECO:0007669"/>
    <property type="project" value="UniProtKB-UniRule"/>
</dbReference>
<dbReference type="CDD" id="cd02022">
    <property type="entry name" value="DPCK"/>
    <property type="match status" value="1"/>
</dbReference>
<dbReference type="PANTHER" id="PTHR10695">
    <property type="entry name" value="DEPHOSPHO-COA KINASE-RELATED"/>
    <property type="match status" value="1"/>
</dbReference>
<evidence type="ECO:0000256" key="2">
    <source>
        <dbReference type="ARBA" id="ARBA00022490"/>
    </source>
</evidence>
<dbReference type="InterPro" id="IPR001977">
    <property type="entry name" value="Depp_CoAkinase"/>
</dbReference>
<keyword evidence="6 8" id="KW-0067">ATP-binding</keyword>
<evidence type="ECO:0000256" key="6">
    <source>
        <dbReference type="ARBA" id="ARBA00022840"/>
    </source>
</evidence>
<evidence type="ECO:0000256" key="7">
    <source>
        <dbReference type="ARBA" id="ARBA00022993"/>
    </source>
</evidence>
<dbReference type="GO" id="GO:0015937">
    <property type="term" value="P:coenzyme A biosynthetic process"/>
    <property type="evidence" value="ECO:0007669"/>
    <property type="project" value="UniProtKB-UniRule"/>
</dbReference>
<dbReference type="EC" id="2.7.1.24" evidence="8 9"/>
<comment type="function">
    <text evidence="8">Catalyzes the phosphorylation of the 3'-hydroxyl group of dephosphocoenzyme A to form coenzyme A.</text>
</comment>
<dbReference type="InterPro" id="IPR027417">
    <property type="entry name" value="P-loop_NTPase"/>
</dbReference>
<evidence type="ECO:0000313" key="10">
    <source>
        <dbReference type="EMBL" id="PJF48159.1"/>
    </source>
</evidence>
<comment type="subcellular location">
    <subcellularLocation>
        <location evidence="8">Cytoplasm</location>
    </subcellularLocation>
</comment>
<organism evidence="10 11">
    <name type="scientific">Candidatus Thermofonsia Clade 3 bacterium</name>
    <dbReference type="NCBI Taxonomy" id="2364212"/>
    <lineage>
        <taxon>Bacteria</taxon>
        <taxon>Bacillati</taxon>
        <taxon>Chloroflexota</taxon>
        <taxon>Candidatus Thermofontia</taxon>
        <taxon>Candidatus Thermofonsia Clade 3</taxon>
    </lineage>
</organism>
<evidence type="ECO:0000256" key="9">
    <source>
        <dbReference type="NCBIfam" id="TIGR00152"/>
    </source>
</evidence>
<dbReference type="AlphaFoldDB" id="A0A2M8QEC9"/>
<keyword evidence="2 8" id="KW-0963">Cytoplasm</keyword>
<evidence type="ECO:0000256" key="3">
    <source>
        <dbReference type="ARBA" id="ARBA00022679"/>
    </source>
</evidence>
<dbReference type="GO" id="GO:0004140">
    <property type="term" value="F:dephospho-CoA kinase activity"/>
    <property type="evidence" value="ECO:0007669"/>
    <property type="project" value="UniProtKB-UniRule"/>
</dbReference>
<dbReference type="UniPathway" id="UPA00241">
    <property type="reaction ID" value="UER00356"/>
</dbReference>
<keyword evidence="7 8" id="KW-0173">Coenzyme A biosynthesis</keyword>
<comment type="similarity">
    <text evidence="1 8">Belongs to the CoaE family.</text>
</comment>
<name>A0A2M8QEC9_9CHLR</name>
<dbReference type="PANTHER" id="PTHR10695:SF46">
    <property type="entry name" value="BIFUNCTIONAL COENZYME A SYNTHASE-RELATED"/>
    <property type="match status" value="1"/>
</dbReference>
<dbReference type="EMBL" id="PGTN01000022">
    <property type="protein sequence ID" value="PJF48159.1"/>
    <property type="molecule type" value="Genomic_DNA"/>
</dbReference>
<evidence type="ECO:0000256" key="5">
    <source>
        <dbReference type="ARBA" id="ARBA00022777"/>
    </source>
</evidence>